<comment type="caution">
    <text evidence="1">The sequence shown here is derived from an EMBL/GenBank/DDBJ whole genome shotgun (WGS) entry which is preliminary data.</text>
</comment>
<dbReference type="AlphaFoldDB" id="A0AAD7ZKI2"/>
<name>A0AAD7ZKI2_DIPPU</name>
<reference evidence="1" key="2">
    <citation type="submission" date="2023-05" db="EMBL/GenBank/DDBJ databases">
        <authorList>
            <person name="Fouks B."/>
        </authorList>
    </citation>
    <scope>NUCLEOTIDE SEQUENCE</scope>
    <source>
        <strain evidence="1">Stay&amp;Tobe</strain>
        <tissue evidence="1">Testes</tissue>
    </source>
</reference>
<proteinExistence type="predicted"/>
<keyword evidence="2" id="KW-1185">Reference proteome</keyword>
<protein>
    <submittedName>
        <fullName evidence="1">Uncharacterized protein</fullName>
    </submittedName>
</protein>
<evidence type="ECO:0000313" key="1">
    <source>
        <dbReference type="EMBL" id="KAJ9581543.1"/>
    </source>
</evidence>
<sequence>GILRFVFFPARYLSGPCLSESRRDKIKIFKSRWINFHILPPTNFDALGHWLTACLYHCDNFR</sequence>
<evidence type="ECO:0000313" key="2">
    <source>
        <dbReference type="Proteomes" id="UP001233999"/>
    </source>
</evidence>
<organism evidence="1 2">
    <name type="scientific">Diploptera punctata</name>
    <name type="common">Pacific beetle cockroach</name>
    <dbReference type="NCBI Taxonomy" id="6984"/>
    <lineage>
        <taxon>Eukaryota</taxon>
        <taxon>Metazoa</taxon>
        <taxon>Ecdysozoa</taxon>
        <taxon>Arthropoda</taxon>
        <taxon>Hexapoda</taxon>
        <taxon>Insecta</taxon>
        <taxon>Pterygota</taxon>
        <taxon>Neoptera</taxon>
        <taxon>Polyneoptera</taxon>
        <taxon>Dictyoptera</taxon>
        <taxon>Blattodea</taxon>
        <taxon>Blaberoidea</taxon>
        <taxon>Blaberidae</taxon>
        <taxon>Diplopterinae</taxon>
        <taxon>Diploptera</taxon>
    </lineage>
</organism>
<feature type="non-terminal residue" evidence="1">
    <location>
        <position position="62"/>
    </location>
</feature>
<gene>
    <name evidence="1" type="ORF">L9F63_023284</name>
</gene>
<dbReference type="Proteomes" id="UP001233999">
    <property type="component" value="Unassembled WGS sequence"/>
</dbReference>
<accession>A0AAD7ZKI2</accession>
<dbReference type="EMBL" id="JASPKZ010007895">
    <property type="protein sequence ID" value="KAJ9581543.1"/>
    <property type="molecule type" value="Genomic_DNA"/>
</dbReference>
<reference evidence="1" key="1">
    <citation type="journal article" date="2023" name="IScience">
        <title>Live-bearing cockroach genome reveals convergent evolutionary mechanisms linked to viviparity in insects and beyond.</title>
        <authorList>
            <person name="Fouks B."/>
            <person name="Harrison M.C."/>
            <person name="Mikhailova A.A."/>
            <person name="Marchal E."/>
            <person name="English S."/>
            <person name="Carruthers M."/>
            <person name="Jennings E.C."/>
            <person name="Chiamaka E.L."/>
            <person name="Frigard R.A."/>
            <person name="Pippel M."/>
            <person name="Attardo G.M."/>
            <person name="Benoit J.B."/>
            <person name="Bornberg-Bauer E."/>
            <person name="Tobe S.S."/>
        </authorList>
    </citation>
    <scope>NUCLEOTIDE SEQUENCE</scope>
    <source>
        <strain evidence="1">Stay&amp;Tobe</strain>
    </source>
</reference>